<reference evidence="3 4" key="1">
    <citation type="submission" date="2019-06" db="EMBL/GenBank/DDBJ databases">
        <title>Tsukamurella conjunctivitidis sp. nov., Tsukamurella assacharolytica sp. nov. and Tsukamurella sputae sp. nov. isolated from patients with conjunctivitis, bacteraemia (lymphoma) and respiratory infection (sputum) in Hong Kong.</title>
        <authorList>
            <person name="Teng J.L.L."/>
            <person name="Lee H.H."/>
            <person name="Fong J.Y.H."/>
            <person name="Fok K.M.N."/>
            <person name="Lau S.K.P."/>
            <person name="Woo P.C.Y."/>
        </authorList>
    </citation>
    <scope>NUCLEOTIDE SEQUENCE [LARGE SCALE GENOMIC DNA]</scope>
    <source>
        <strain evidence="3 4">HKU72</strain>
    </source>
</reference>
<sequence>DRPNPLSGAVTEGPGVREGFESFVGRIDVPIRHGLTAGELARLVAAQDQRDGRPTPTPGVVTMTGWTRTMYWEDTGLQWVMPSPNLPTPTSALVYAGTGLFEGTVLSEGRGTTRPFELVGAPWLDEGYAESLNALALGGVHFRPTWFQPTFGKFAGQALGGTQVHVTDRD</sequence>
<dbReference type="Pfam" id="PF20732">
    <property type="entry name" value="NamZ_C"/>
    <property type="match status" value="1"/>
</dbReference>
<dbReference type="PANTHER" id="PTHR42915:SF1">
    <property type="entry name" value="PEPTIDOGLYCAN BETA-N-ACETYLMURAMIDASE NAMZ"/>
    <property type="match status" value="1"/>
</dbReference>
<evidence type="ECO:0000313" key="3">
    <source>
        <dbReference type="EMBL" id="TWS19348.1"/>
    </source>
</evidence>
<dbReference type="InterPro" id="IPR008302">
    <property type="entry name" value="NamZ"/>
</dbReference>
<protein>
    <submittedName>
        <fullName evidence="3">DUF1343 domain-containing protein</fullName>
    </submittedName>
</protein>
<dbReference type="RefSeq" id="WP_146489549.1">
    <property type="nucleotide sequence ID" value="NZ_VIGX01000318.1"/>
</dbReference>
<feature type="domain" description="Peptidoglycan beta-N-acetylmuramidase NamZ N-terminal" evidence="1">
    <location>
        <begin position="1"/>
        <end position="89"/>
    </location>
</feature>
<accession>A0A5C5R924</accession>
<dbReference type="AlphaFoldDB" id="A0A5C5R924"/>
<organism evidence="3 4">
    <name type="scientific">Tsukamurella conjunctivitidis</name>
    <dbReference type="NCBI Taxonomy" id="2592068"/>
    <lineage>
        <taxon>Bacteria</taxon>
        <taxon>Bacillati</taxon>
        <taxon>Actinomycetota</taxon>
        <taxon>Actinomycetes</taxon>
        <taxon>Mycobacteriales</taxon>
        <taxon>Tsukamurellaceae</taxon>
        <taxon>Tsukamurella</taxon>
    </lineage>
</organism>
<dbReference type="Proteomes" id="UP000319375">
    <property type="component" value="Unassembled WGS sequence"/>
</dbReference>
<evidence type="ECO:0000259" key="1">
    <source>
        <dbReference type="Pfam" id="PF07075"/>
    </source>
</evidence>
<dbReference type="Gene3D" id="3.40.50.12170">
    <property type="entry name" value="Uncharacterised protein PF07075, DUF1343"/>
    <property type="match status" value="1"/>
</dbReference>
<name>A0A5C5R924_9ACTN</name>
<dbReference type="OrthoDB" id="9801061at2"/>
<dbReference type="PANTHER" id="PTHR42915">
    <property type="entry name" value="HYPOTHETICAL 460 KDA PROTEIN IN FEUA-SIGW INTERGENIC REGION [PRECURSOR]"/>
    <property type="match status" value="1"/>
</dbReference>
<keyword evidence="4" id="KW-1185">Reference proteome</keyword>
<dbReference type="GO" id="GO:0033922">
    <property type="term" value="F:peptidoglycan beta-N-acetylmuramidase activity"/>
    <property type="evidence" value="ECO:0007669"/>
    <property type="project" value="InterPro"/>
</dbReference>
<feature type="non-terminal residue" evidence="3">
    <location>
        <position position="170"/>
    </location>
</feature>
<feature type="domain" description="Peptidoglycan beta-N-acetylmuramidase NamZ C-terminal" evidence="2">
    <location>
        <begin position="93"/>
        <end position="170"/>
    </location>
</feature>
<dbReference type="Pfam" id="PF07075">
    <property type="entry name" value="NamZ_N"/>
    <property type="match status" value="1"/>
</dbReference>
<feature type="non-terminal residue" evidence="3">
    <location>
        <position position="1"/>
    </location>
</feature>
<evidence type="ECO:0000313" key="4">
    <source>
        <dbReference type="Proteomes" id="UP000319375"/>
    </source>
</evidence>
<evidence type="ECO:0000259" key="2">
    <source>
        <dbReference type="Pfam" id="PF20732"/>
    </source>
</evidence>
<gene>
    <name evidence="3" type="ORF">FK530_25580</name>
</gene>
<dbReference type="InterPro" id="IPR048502">
    <property type="entry name" value="NamZ_N"/>
</dbReference>
<comment type="caution">
    <text evidence="3">The sequence shown here is derived from an EMBL/GenBank/DDBJ whole genome shotgun (WGS) entry which is preliminary data.</text>
</comment>
<proteinExistence type="predicted"/>
<dbReference type="Gene3D" id="3.90.1150.140">
    <property type="match status" value="1"/>
</dbReference>
<dbReference type="EMBL" id="VIGX01000318">
    <property type="protein sequence ID" value="TWS19348.1"/>
    <property type="molecule type" value="Genomic_DNA"/>
</dbReference>
<dbReference type="InterPro" id="IPR048503">
    <property type="entry name" value="NamZ_C"/>
</dbReference>